<protein>
    <recommendedName>
        <fullName evidence="4">Retrotransposon gag domain-containing protein</fullName>
    </recommendedName>
</protein>
<comment type="caution">
    <text evidence="2">The sequence shown here is derived from an EMBL/GenBank/DDBJ whole genome shotgun (WGS) entry which is preliminary data.</text>
</comment>
<organism evidence="2 3">
    <name type="scientific">Tanacetum coccineum</name>
    <dbReference type="NCBI Taxonomy" id="301880"/>
    <lineage>
        <taxon>Eukaryota</taxon>
        <taxon>Viridiplantae</taxon>
        <taxon>Streptophyta</taxon>
        <taxon>Embryophyta</taxon>
        <taxon>Tracheophyta</taxon>
        <taxon>Spermatophyta</taxon>
        <taxon>Magnoliopsida</taxon>
        <taxon>eudicotyledons</taxon>
        <taxon>Gunneridae</taxon>
        <taxon>Pentapetalae</taxon>
        <taxon>asterids</taxon>
        <taxon>campanulids</taxon>
        <taxon>Asterales</taxon>
        <taxon>Asteraceae</taxon>
        <taxon>Asteroideae</taxon>
        <taxon>Anthemideae</taxon>
        <taxon>Anthemidinae</taxon>
        <taxon>Tanacetum</taxon>
    </lineage>
</organism>
<evidence type="ECO:0000313" key="3">
    <source>
        <dbReference type="Proteomes" id="UP001151760"/>
    </source>
</evidence>
<keyword evidence="3" id="KW-1185">Reference proteome</keyword>
<accession>A0ABQ4XII5</accession>
<dbReference type="EMBL" id="BQNB010009550">
    <property type="protein sequence ID" value="GJS65072.1"/>
    <property type="molecule type" value="Genomic_DNA"/>
</dbReference>
<sequence>MNEGDGKINTWEELVKQFFSKFYPLSCASNYDKMCDDDEEGRDPLKFITWRNSKFKDHKEVDEIAKRALLYSWIEVGNNEGIIDEDISRNNDRDHTNLSMIAKPELKIGDEFLQILPDNSFNRMDGSDITDHIAKVLEITEWIKISNVDKDELRLHLFSKSLNGEAKKWWNSEGTIDDLVKYNEPCEESRKKTCSDLFFKPYLDAQDGKDVYEIIDRDYSPIPIPAHHDISNPDELCQTEEFTVVRNIMDEVDFEDLTIEQYFRMTQESHIPKKVDDMTIAEYLEYEETMKTQDYDEYQPHSAKVDVLTTYRDHLSPRHKSPDPPLDTKTNPYLQASQSPIHPKITKTISKYTREIKEQSNRGLSTDIAKISRKRSKPDKHGHGNEIDCARSGRMLSKSLTSQEAPIGQFPKENDMRGLKKAQSLYGLLLAYLQ</sequence>
<reference evidence="2" key="2">
    <citation type="submission" date="2022-01" db="EMBL/GenBank/DDBJ databases">
        <authorList>
            <person name="Yamashiro T."/>
            <person name="Shiraishi A."/>
            <person name="Satake H."/>
            <person name="Nakayama K."/>
        </authorList>
    </citation>
    <scope>NUCLEOTIDE SEQUENCE</scope>
</reference>
<proteinExistence type="predicted"/>
<dbReference type="Proteomes" id="UP001151760">
    <property type="component" value="Unassembled WGS sequence"/>
</dbReference>
<evidence type="ECO:0000256" key="1">
    <source>
        <dbReference type="SAM" id="MobiDB-lite"/>
    </source>
</evidence>
<feature type="compositionally biased region" description="Basic and acidic residues" evidence="1">
    <location>
        <begin position="379"/>
        <end position="391"/>
    </location>
</feature>
<gene>
    <name evidence="2" type="ORF">Tco_0679636</name>
</gene>
<evidence type="ECO:0008006" key="4">
    <source>
        <dbReference type="Google" id="ProtNLM"/>
    </source>
</evidence>
<name>A0ABQ4XII5_9ASTR</name>
<feature type="region of interest" description="Disordered" evidence="1">
    <location>
        <begin position="314"/>
        <end position="336"/>
    </location>
</feature>
<reference evidence="2" key="1">
    <citation type="journal article" date="2022" name="Int. J. Mol. Sci.">
        <title>Draft Genome of Tanacetum Coccineum: Genomic Comparison of Closely Related Tanacetum-Family Plants.</title>
        <authorList>
            <person name="Yamashiro T."/>
            <person name="Shiraishi A."/>
            <person name="Nakayama K."/>
            <person name="Satake H."/>
        </authorList>
    </citation>
    <scope>NUCLEOTIDE SEQUENCE</scope>
</reference>
<feature type="region of interest" description="Disordered" evidence="1">
    <location>
        <begin position="372"/>
        <end position="393"/>
    </location>
</feature>
<evidence type="ECO:0000313" key="2">
    <source>
        <dbReference type="EMBL" id="GJS65072.1"/>
    </source>
</evidence>